<organism evidence="1 2">
    <name type="scientific">Elysia crispata</name>
    <name type="common">lettuce slug</name>
    <dbReference type="NCBI Taxonomy" id="231223"/>
    <lineage>
        <taxon>Eukaryota</taxon>
        <taxon>Metazoa</taxon>
        <taxon>Spiralia</taxon>
        <taxon>Lophotrochozoa</taxon>
        <taxon>Mollusca</taxon>
        <taxon>Gastropoda</taxon>
        <taxon>Heterobranchia</taxon>
        <taxon>Euthyneura</taxon>
        <taxon>Panpulmonata</taxon>
        <taxon>Sacoglossa</taxon>
        <taxon>Placobranchoidea</taxon>
        <taxon>Plakobranchidae</taxon>
        <taxon>Elysia</taxon>
    </lineage>
</organism>
<dbReference type="EMBL" id="JAWDGP010006903">
    <property type="protein sequence ID" value="KAK3733330.1"/>
    <property type="molecule type" value="Genomic_DNA"/>
</dbReference>
<accession>A0AAE1CTC0</accession>
<sequence>MSSPECDHYVFFLTTFHLQSVIIMSSSSRHVISRCREEEEIRLSSLTAFHLQHNVSSNSPPSRHFISRIYLNVQRRNVRSGRSVGLGRRPEAVTFASLQPGACCRGLIKQQ</sequence>
<evidence type="ECO:0000313" key="2">
    <source>
        <dbReference type="Proteomes" id="UP001283361"/>
    </source>
</evidence>
<protein>
    <submittedName>
        <fullName evidence="1">Uncharacterized protein</fullName>
    </submittedName>
</protein>
<gene>
    <name evidence="1" type="ORF">RRG08_037122</name>
</gene>
<comment type="caution">
    <text evidence="1">The sequence shown here is derived from an EMBL/GenBank/DDBJ whole genome shotgun (WGS) entry which is preliminary data.</text>
</comment>
<evidence type="ECO:0000313" key="1">
    <source>
        <dbReference type="EMBL" id="KAK3733330.1"/>
    </source>
</evidence>
<dbReference type="AlphaFoldDB" id="A0AAE1CTC0"/>
<reference evidence="1" key="1">
    <citation type="journal article" date="2023" name="G3 (Bethesda)">
        <title>A reference genome for the long-term kleptoplast-retaining sea slug Elysia crispata morphotype clarki.</title>
        <authorList>
            <person name="Eastman K.E."/>
            <person name="Pendleton A.L."/>
            <person name="Shaikh M.A."/>
            <person name="Suttiyut T."/>
            <person name="Ogas R."/>
            <person name="Tomko P."/>
            <person name="Gavelis G."/>
            <person name="Widhalm J.R."/>
            <person name="Wisecaver J.H."/>
        </authorList>
    </citation>
    <scope>NUCLEOTIDE SEQUENCE</scope>
    <source>
        <strain evidence="1">ECLA1</strain>
    </source>
</reference>
<dbReference type="Proteomes" id="UP001283361">
    <property type="component" value="Unassembled WGS sequence"/>
</dbReference>
<keyword evidence="2" id="KW-1185">Reference proteome</keyword>
<proteinExistence type="predicted"/>
<name>A0AAE1CTC0_9GAST</name>